<dbReference type="InterPro" id="IPR027417">
    <property type="entry name" value="P-loop_NTPase"/>
</dbReference>
<dbReference type="InterPro" id="IPR003439">
    <property type="entry name" value="ABC_transporter-like_ATP-bd"/>
</dbReference>
<dbReference type="Gene3D" id="3.40.50.300">
    <property type="entry name" value="P-loop containing nucleotide triphosphate hydrolases"/>
    <property type="match status" value="2"/>
</dbReference>
<feature type="transmembrane region" description="Helical" evidence="8">
    <location>
        <begin position="633"/>
        <end position="657"/>
    </location>
</feature>
<evidence type="ECO:0000256" key="4">
    <source>
        <dbReference type="ARBA" id="ARBA00022741"/>
    </source>
</evidence>
<feature type="transmembrane region" description="Helical" evidence="8">
    <location>
        <begin position="1285"/>
        <end position="1314"/>
    </location>
</feature>
<feature type="transmembrane region" description="Helical" evidence="8">
    <location>
        <begin position="1357"/>
        <end position="1377"/>
    </location>
</feature>
<comment type="caution">
    <text evidence="11">The sequence shown here is derived from an EMBL/GenBank/DDBJ whole genome shotgun (WGS) entry which is preliminary data.</text>
</comment>
<proteinExistence type="predicted"/>
<dbReference type="PROSITE" id="PS00211">
    <property type="entry name" value="ABC_TRANSPORTER_1"/>
    <property type="match status" value="1"/>
</dbReference>
<dbReference type="InterPro" id="IPR034003">
    <property type="entry name" value="ABCG_PDR_2"/>
</dbReference>
<protein>
    <recommendedName>
        <fullName evidence="10">ABC transporter domain-containing protein</fullName>
    </recommendedName>
</protein>
<feature type="domain" description="ABC transporter" evidence="10">
    <location>
        <begin position="198"/>
        <end position="448"/>
    </location>
</feature>
<feature type="transmembrane region" description="Helical" evidence="8">
    <location>
        <begin position="811"/>
        <end position="832"/>
    </location>
</feature>
<feature type="transmembrane region" description="Helical" evidence="8">
    <location>
        <begin position="696"/>
        <end position="715"/>
    </location>
</feature>
<keyword evidence="12" id="KW-1185">Reference proteome</keyword>
<evidence type="ECO:0000313" key="11">
    <source>
        <dbReference type="EMBL" id="GAA5812450.1"/>
    </source>
</evidence>
<feature type="transmembrane region" description="Helical" evidence="8">
    <location>
        <begin position="1484"/>
        <end position="1504"/>
    </location>
</feature>
<evidence type="ECO:0000313" key="12">
    <source>
        <dbReference type="Proteomes" id="UP001473302"/>
    </source>
</evidence>
<keyword evidence="7 8" id="KW-0472">Membrane</keyword>
<keyword evidence="5" id="KW-0067">ATP-binding</keyword>
<dbReference type="CDD" id="cd03232">
    <property type="entry name" value="ABCG_PDR_domain2"/>
    <property type="match status" value="1"/>
</dbReference>
<gene>
    <name evidence="11" type="ORF">MFLAVUS_005906</name>
</gene>
<dbReference type="Pfam" id="PF14510">
    <property type="entry name" value="ABC_trans_N"/>
    <property type="match status" value="1"/>
</dbReference>
<feature type="transmembrane region" description="Helical" evidence="8">
    <location>
        <begin position="1219"/>
        <end position="1237"/>
    </location>
</feature>
<evidence type="ECO:0000256" key="8">
    <source>
        <dbReference type="SAM" id="Phobius"/>
    </source>
</evidence>
<dbReference type="CDD" id="cd03233">
    <property type="entry name" value="ABCG_PDR_domain1"/>
    <property type="match status" value="1"/>
</dbReference>
<feature type="signal peptide" evidence="9">
    <location>
        <begin position="1"/>
        <end position="19"/>
    </location>
</feature>
<feature type="transmembrane region" description="Helical" evidence="8">
    <location>
        <begin position="1326"/>
        <end position="1350"/>
    </location>
</feature>
<evidence type="ECO:0000256" key="2">
    <source>
        <dbReference type="ARBA" id="ARBA00022448"/>
    </source>
</evidence>
<evidence type="ECO:0000256" key="6">
    <source>
        <dbReference type="ARBA" id="ARBA00022989"/>
    </source>
</evidence>
<feature type="transmembrane region" description="Helical" evidence="8">
    <location>
        <begin position="727"/>
        <end position="745"/>
    </location>
</feature>
<dbReference type="Pfam" id="PF01061">
    <property type="entry name" value="ABC2_membrane"/>
    <property type="match status" value="2"/>
</dbReference>
<reference evidence="11 12" key="1">
    <citation type="submission" date="2024-04" db="EMBL/GenBank/DDBJ databases">
        <title>genome sequences of Mucor flavus KT1a and Helicostylum pulchrum KT1b strains isolated from the surface of a dry-aged beef.</title>
        <authorList>
            <person name="Toyotome T."/>
            <person name="Hosono M."/>
            <person name="Torimaru M."/>
            <person name="Fukuda K."/>
            <person name="Mikami N."/>
        </authorList>
    </citation>
    <scope>NUCLEOTIDE SEQUENCE [LARGE SCALE GENOMIC DNA]</scope>
    <source>
        <strain evidence="11 12">KT1a</strain>
    </source>
</reference>
<feature type="transmembrane region" description="Helical" evidence="8">
    <location>
        <begin position="1243"/>
        <end position="1264"/>
    </location>
</feature>
<evidence type="ECO:0000256" key="7">
    <source>
        <dbReference type="ARBA" id="ARBA00023136"/>
    </source>
</evidence>
<dbReference type="PANTHER" id="PTHR19241">
    <property type="entry name" value="ATP-BINDING CASSETTE TRANSPORTER"/>
    <property type="match status" value="1"/>
</dbReference>
<dbReference type="Pfam" id="PF06422">
    <property type="entry name" value="PDR_CDR"/>
    <property type="match status" value="2"/>
</dbReference>
<evidence type="ECO:0000256" key="1">
    <source>
        <dbReference type="ARBA" id="ARBA00004141"/>
    </source>
</evidence>
<feature type="domain" description="ABC transporter" evidence="10">
    <location>
        <begin position="881"/>
        <end position="1125"/>
    </location>
</feature>
<keyword evidence="3 8" id="KW-0812">Transmembrane</keyword>
<name>A0ABP9Z043_9FUNG</name>
<sequence>MFRLSILTALFAIISVASALLSVEVKIRQSNSHKFACKGVITFVALDTDCTDCLYGVKDLDAASVQCKTAAGTANCCKTVVKKCYALKLTSYAPQGAFGEDDADQVNIQNAKNTYQSLKRELTLRSHHTTSASKAEEGYAGEDEFNLDEYLHGIRRQIDENGTKHKHLGVSWENLHIEGLGADAYTIPTVFSQVANLLAFWKYFKKSKASTKVIIDDITGCCKDGEMLLVLGRPGAGCSSFLKVISNIRGSYTKIGGEVSYGGIDPETFAENYRGQVCYNEEEDQHYPTLTTKQTLQFALRTKTPGKRFPGQSKSEFVDRVLYMLGNMLGLTKQMDTMVGNAFVRGLSGGERKRLSIAEQMTTRCTINCWDCSTRGLDAASALDYIRSLRIMTDVFDITTIATLYQASDSIFHLFDKVLLLDEGYCIYFGPAISAKKYFEDLGFFCPSRKSTPDFLTGLCNPLEREIKPEFEDIAPKHASDFQIVYKQSEICKMMHEDLEVYKKNCQTENRVSEFEQVLHEEHQKRAVKDTPYIASFFQQVKALTIRQHHLLIKDRQNIISRYGTILIQSLITASCFFNLPKTGAGAQSRGGALFFSVLFNAFISQAELVRFLNGRPILEKHKQYALYRPSAFYISQVIMDIPYAIAQVILFTICAYFMMGLNLTAGRFFTFMVTLFFTNMCMNGFFRFFGAVSSSFFIATQVTGVLLVCMNSYTGYTIPYNQMHPWLFWIYYISPMTYAYKTILINEMSGQIYSCDGPGNSIPYGPDYTDWNYKVCTMQGGIPGQSFVTGDNYLTDALTFYPWQMWAPDFVVVIAFFIFFTFITAAAMEYVGMSKAASLTKLYLPGKAPKARTVGEEDERNLRQAKITENMETMSTGTTFSWQHVNYTVPIKGGKLQLLNDIAGIVKPGNLTALMGSSGAGKTTLLDVLAKRKTIGAVQGNIFLNNEAIMNDFERITGYCEQMDVHQPAVTVREALRFSAQLRQPAEVSIEEKNDYVEQIILLLELDDIGDAQIGQVETGFGISVEERKRLTIGVELVGKPQLLFLDEPTSGLDAQSSFNIIRFIRKLADAGWPVLCTIHQPSAILFENFDHLLLLVRGGKTAYYGEIGKDSSIMINYFESNGGPKCSPEANPAEYILQVVGAGTAGGTTRDWAAIWKESVECQALDAELEEINQTANKNPTRIALTYATSLMTQFRLVLRRMWISYWRSPQYNIGRFLNILFTSLVSGFTFWKLGNSSSEMLRKVFALFSTFIMAMTMIIMAQPKFMTERMFFRREYASRYYSWLPFGISAVLVEIPYIIFFAAIFMFGFYWTTGMTNTPEACGYFYITFVVLVCWAVTLGFVIAAIAELPTMASVINPLFISILILFCGLMQPVSQMPKFWSSWMYWIDPFHYYIEGLAVNELVNIKVNCSDGDLLRFTPPPGQTCGEYTEAFFATRGVTGYLANPSAIQPEQCGYCTYSSGPDFYETILYWNASNRWRNFGVLIAFFAFNYILFVILVYFRRKPNR</sequence>
<keyword evidence="4" id="KW-0547">Nucleotide-binding</keyword>
<accession>A0ABP9Z043</accession>
<evidence type="ECO:0000256" key="9">
    <source>
        <dbReference type="SAM" id="SignalP"/>
    </source>
</evidence>
<comment type="subcellular location">
    <subcellularLocation>
        <location evidence="1">Membrane</location>
        <topology evidence="1">Multi-pass membrane protein</topology>
    </subcellularLocation>
</comment>
<evidence type="ECO:0000256" key="5">
    <source>
        <dbReference type="ARBA" id="ARBA00022840"/>
    </source>
</evidence>
<dbReference type="InterPro" id="IPR003593">
    <property type="entry name" value="AAA+_ATPase"/>
</dbReference>
<keyword evidence="2" id="KW-0813">Transport</keyword>
<dbReference type="Proteomes" id="UP001473302">
    <property type="component" value="Unassembled WGS sequence"/>
</dbReference>
<dbReference type="EMBL" id="BAABUK010000013">
    <property type="protein sequence ID" value="GAA5812450.1"/>
    <property type="molecule type" value="Genomic_DNA"/>
</dbReference>
<feature type="chain" id="PRO_5045355988" description="ABC transporter domain-containing protein" evidence="9">
    <location>
        <begin position="20"/>
        <end position="1510"/>
    </location>
</feature>
<dbReference type="InterPro" id="IPR013525">
    <property type="entry name" value="ABC2_TM"/>
</dbReference>
<dbReference type="InterPro" id="IPR029481">
    <property type="entry name" value="ABC_trans_N"/>
</dbReference>
<dbReference type="InterPro" id="IPR010929">
    <property type="entry name" value="PDR_CDR_ABC"/>
</dbReference>
<dbReference type="SUPFAM" id="SSF52540">
    <property type="entry name" value="P-loop containing nucleoside triphosphate hydrolases"/>
    <property type="match status" value="2"/>
</dbReference>
<dbReference type="InterPro" id="IPR017871">
    <property type="entry name" value="ABC_transporter-like_CS"/>
</dbReference>
<dbReference type="InterPro" id="IPR034001">
    <property type="entry name" value="ABCG_PDR_1"/>
</dbReference>
<evidence type="ECO:0000259" key="10">
    <source>
        <dbReference type="PROSITE" id="PS50893"/>
    </source>
</evidence>
<evidence type="ECO:0000256" key="3">
    <source>
        <dbReference type="ARBA" id="ARBA00022692"/>
    </source>
</evidence>
<dbReference type="Pfam" id="PF00005">
    <property type="entry name" value="ABC_tran"/>
    <property type="match status" value="2"/>
</dbReference>
<keyword evidence="6 8" id="KW-1133">Transmembrane helix</keyword>
<dbReference type="PROSITE" id="PS50893">
    <property type="entry name" value="ABC_TRANSPORTER_2"/>
    <property type="match status" value="2"/>
</dbReference>
<keyword evidence="9" id="KW-0732">Signal</keyword>
<organism evidence="11 12">
    <name type="scientific">Mucor flavus</name>
    <dbReference type="NCBI Taxonomy" id="439312"/>
    <lineage>
        <taxon>Eukaryota</taxon>
        <taxon>Fungi</taxon>
        <taxon>Fungi incertae sedis</taxon>
        <taxon>Mucoromycota</taxon>
        <taxon>Mucoromycotina</taxon>
        <taxon>Mucoromycetes</taxon>
        <taxon>Mucorales</taxon>
        <taxon>Mucorineae</taxon>
        <taxon>Mucoraceae</taxon>
        <taxon>Mucor</taxon>
    </lineage>
</organism>
<dbReference type="SMART" id="SM00382">
    <property type="entry name" value="AAA"/>
    <property type="match status" value="1"/>
</dbReference>